<sequence>MDSNFPQAGQVIGYHYLWRRQAVAGEISGRKSRPTCVALIVANKAGQHILFLAPITKQMPGAERIAIEVPETEARRANLDRDIRLWVIVDEVNADLLEDSYTLEDREPRGRFSAAFTDRIIQAIHEVRHSGKLSITSRT</sequence>
<evidence type="ECO:0000313" key="1">
    <source>
        <dbReference type="EMBL" id="RWR30479.1"/>
    </source>
</evidence>
<accession>A0A443KCC7</accession>
<dbReference type="Proteomes" id="UP000284451">
    <property type="component" value="Unassembled WGS sequence"/>
</dbReference>
<reference evidence="1 2" key="1">
    <citation type="submission" date="2019-01" db="EMBL/GenBank/DDBJ databases">
        <title>Sinorhodobacter populi sp. nov. isolated from the symptomatic bark tissue of Populus euramericana canker.</title>
        <authorList>
            <person name="Xu G."/>
        </authorList>
    </citation>
    <scope>NUCLEOTIDE SEQUENCE [LARGE SCALE GENOMIC DNA]</scope>
    <source>
        <strain evidence="1 2">07D10-4-3</strain>
    </source>
</reference>
<gene>
    <name evidence="1" type="ORF">D2T29_12470</name>
</gene>
<dbReference type="RefSeq" id="WP_128232685.1">
    <property type="nucleotide sequence ID" value="NZ_SAUY01000015.1"/>
</dbReference>
<name>A0A443KCC7_9RHOB</name>
<organism evidence="1 2">
    <name type="scientific">Paenirhodobacter populi</name>
    <dbReference type="NCBI Taxonomy" id="2306993"/>
    <lineage>
        <taxon>Bacteria</taxon>
        <taxon>Pseudomonadati</taxon>
        <taxon>Pseudomonadota</taxon>
        <taxon>Alphaproteobacteria</taxon>
        <taxon>Rhodobacterales</taxon>
        <taxon>Rhodobacter group</taxon>
        <taxon>Paenirhodobacter</taxon>
    </lineage>
</organism>
<comment type="caution">
    <text evidence="1">The sequence shown here is derived from an EMBL/GenBank/DDBJ whole genome shotgun (WGS) entry which is preliminary data.</text>
</comment>
<reference evidence="1 2" key="2">
    <citation type="submission" date="2019-01" db="EMBL/GenBank/DDBJ databases">
        <authorList>
            <person name="Li Y."/>
        </authorList>
    </citation>
    <scope>NUCLEOTIDE SEQUENCE [LARGE SCALE GENOMIC DNA]</scope>
    <source>
        <strain evidence="1 2">07D10-4-3</strain>
    </source>
</reference>
<evidence type="ECO:0008006" key="3">
    <source>
        <dbReference type="Google" id="ProtNLM"/>
    </source>
</evidence>
<dbReference type="AlphaFoldDB" id="A0A443KCC7"/>
<proteinExistence type="predicted"/>
<protein>
    <recommendedName>
        <fullName evidence="3">Growth inhibitor PemK</fullName>
    </recommendedName>
</protein>
<dbReference type="EMBL" id="SAUY01000015">
    <property type="protein sequence ID" value="RWR30479.1"/>
    <property type="molecule type" value="Genomic_DNA"/>
</dbReference>
<evidence type="ECO:0000313" key="2">
    <source>
        <dbReference type="Proteomes" id="UP000284451"/>
    </source>
</evidence>